<feature type="transmembrane region" description="Helical" evidence="1">
    <location>
        <begin position="170"/>
        <end position="191"/>
    </location>
</feature>
<sequence>MPPSGWELHARAGRPVLVRDTGREVDPARLPLPAPLITALHEWARVADTLTPGTAEPDTAELLAHRGRRLAARLSVETGREIDFRDPLSGRLDRVGRRHAATRVAPLEDLPTPWGPGLTSSAIIAVIAATTLVVVTRGLADVSVLLGIGVNLAVVAGFAPSIWLGRNVPVWRWIAYGAAAGIGAAWLVLILSTLG</sequence>
<dbReference type="InterPro" id="IPR024244">
    <property type="entry name" value="DUF2537"/>
</dbReference>
<keyword evidence="3" id="KW-1185">Reference proteome</keyword>
<reference evidence="2 3" key="1">
    <citation type="submission" date="2024-08" db="EMBL/GenBank/DDBJ databases">
        <title>Genome mining of Saccharopolyspora cebuensis PGLac3 from Nigerian medicinal plant.</title>
        <authorList>
            <person name="Ezeobiora C.E."/>
            <person name="Igbokwe N.H."/>
            <person name="Amin D.H."/>
            <person name="Mendie U.E."/>
        </authorList>
    </citation>
    <scope>NUCLEOTIDE SEQUENCE [LARGE SCALE GENOMIC DNA]</scope>
    <source>
        <strain evidence="2 3">PGLac3</strain>
    </source>
</reference>
<gene>
    <name evidence="2" type="ORF">AB8O55_13600</name>
</gene>
<proteinExistence type="predicted"/>
<organism evidence="2 3">
    <name type="scientific">Saccharopolyspora cebuensis</name>
    <dbReference type="NCBI Taxonomy" id="418759"/>
    <lineage>
        <taxon>Bacteria</taxon>
        <taxon>Bacillati</taxon>
        <taxon>Actinomycetota</taxon>
        <taxon>Actinomycetes</taxon>
        <taxon>Pseudonocardiales</taxon>
        <taxon>Pseudonocardiaceae</taxon>
        <taxon>Saccharopolyspora</taxon>
    </lineage>
</organism>
<dbReference type="Pfam" id="PF10801">
    <property type="entry name" value="DUF2537"/>
    <property type="match status" value="1"/>
</dbReference>
<comment type="caution">
    <text evidence="2">The sequence shown here is derived from an EMBL/GenBank/DDBJ whole genome shotgun (WGS) entry which is preliminary data.</text>
</comment>
<evidence type="ECO:0000313" key="3">
    <source>
        <dbReference type="Proteomes" id="UP001564626"/>
    </source>
</evidence>
<dbReference type="Proteomes" id="UP001564626">
    <property type="component" value="Unassembled WGS sequence"/>
</dbReference>
<feature type="transmembrane region" description="Helical" evidence="1">
    <location>
        <begin position="114"/>
        <end position="135"/>
    </location>
</feature>
<dbReference type="EMBL" id="JBGEHV010000021">
    <property type="protein sequence ID" value="MEY8040436.1"/>
    <property type="molecule type" value="Genomic_DNA"/>
</dbReference>
<name>A0ABV4CKU4_9PSEU</name>
<accession>A0ABV4CKU4</accession>
<keyword evidence="1" id="KW-1133">Transmembrane helix</keyword>
<dbReference type="RefSeq" id="WP_345367407.1">
    <property type="nucleotide sequence ID" value="NZ_BAABII010000018.1"/>
</dbReference>
<keyword evidence="1" id="KW-0472">Membrane</keyword>
<protein>
    <submittedName>
        <fullName evidence="2">DUF2537 domain-containing protein</fullName>
    </submittedName>
</protein>
<keyword evidence="1" id="KW-0812">Transmembrane</keyword>
<evidence type="ECO:0000256" key="1">
    <source>
        <dbReference type="SAM" id="Phobius"/>
    </source>
</evidence>
<feature type="transmembrane region" description="Helical" evidence="1">
    <location>
        <begin position="142"/>
        <end position="164"/>
    </location>
</feature>
<evidence type="ECO:0000313" key="2">
    <source>
        <dbReference type="EMBL" id="MEY8040436.1"/>
    </source>
</evidence>